<dbReference type="GO" id="GO:0003676">
    <property type="term" value="F:nucleic acid binding"/>
    <property type="evidence" value="ECO:0007669"/>
    <property type="project" value="InterPro"/>
</dbReference>
<dbReference type="InterPro" id="IPR036397">
    <property type="entry name" value="RNaseH_sf"/>
</dbReference>
<gene>
    <name evidence="1" type="ORF">Cfor_06154</name>
</gene>
<evidence type="ECO:0000313" key="2">
    <source>
        <dbReference type="Proteomes" id="UP000502823"/>
    </source>
</evidence>
<evidence type="ECO:0000313" key="1">
    <source>
        <dbReference type="EMBL" id="GFG30106.1"/>
    </source>
</evidence>
<sequence>MGGQEVPSCVAQRLIIKFLMKEGGIPSEIFTRLQAQCGNECLSQQSVLNWPKSFRQGRYRVENEPHARQPRTSVNPDNVFKIGELIRASRRITVLELSQEVGISVGSVEEILHNGMVGSKESARRVPRLLTTEHRERCLVAVSQLLQQHERDRAECLDSVVASDETWVHYFTPDSKRAVKIFSGGMIIATVFWDSKVVLHLDFLAGQKDNQCAILFNSPKWKGEVRNALKAKKEAGFRLLPPTQRSSSPCRFNDGNCTQTEVRCTASSSGQSRRSSI</sequence>
<dbReference type="Gene3D" id="3.30.420.10">
    <property type="entry name" value="Ribonuclease H-like superfamily/Ribonuclease H"/>
    <property type="match status" value="1"/>
</dbReference>
<dbReference type="PANTHER" id="PTHR46060:SF1">
    <property type="entry name" value="MARINER MOS1 TRANSPOSASE-LIKE PROTEIN"/>
    <property type="match status" value="1"/>
</dbReference>
<dbReference type="EMBL" id="BLKM01010425">
    <property type="protein sequence ID" value="GFG30106.1"/>
    <property type="molecule type" value="Genomic_DNA"/>
</dbReference>
<accession>A0A6L2PCL2</accession>
<proteinExistence type="predicted"/>
<dbReference type="OrthoDB" id="616263at2759"/>
<organism evidence="1 2">
    <name type="scientific">Coptotermes formosanus</name>
    <name type="common">Formosan subterranean termite</name>
    <dbReference type="NCBI Taxonomy" id="36987"/>
    <lineage>
        <taxon>Eukaryota</taxon>
        <taxon>Metazoa</taxon>
        <taxon>Ecdysozoa</taxon>
        <taxon>Arthropoda</taxon>
        <taxon>Hexapoda</taxon>
        <taxon>Insecta</taxon>
        <taxon>Pterygota</taxon>
        <taxon>Neoptera</taxon>
        <taxon>Polyneoptera</taxon>
        <taxon>Dictyoptera</taxon>
        <taxon>Blattodea</taxon>
        <taxon>Blattoidea</taxon>
        <taxon>Termitoidae</taxon>
        <taxon>Rhinotermitidae</taxon>
        <taxon>Coptotermes</taxon>
    </lineage>
</organism>
<keyword evidence="2" id="KW-1185">Reference proteome</keyword>
<dbReference type="Proteomes" id="UP000502823">
    <property type="component" value="Unassembled WGS sequence"/>
</dbReference>
<dbReference type="AlphaFoldDB" id="A0A6L2PCL2"/>
<reference evidence="2" key="1">
    <citation type="submission" date="2020-01" db="EMBL/GenBank/DDBJ databases">
        <title>Draft genome sequence of the Termite Coptotermes fromosanus.</title>
        <authorList>
            <person name="Itakura S."/>
            <person name="Yosikawa Y."/>
            <person name="Umezawa K."/>
        </authorList>
    </citation>
    <scope>NUCLEOTIDE SEQUENCE [LARGE SCALE GENOMIC DNA]</scope>
</reference>
<comment type="caution">
    <text evidence="1">The sequence shown here is derived from an EMBL/GenBank/DDBJ whole genome shotgun (WGS) entry which is preliminary data.</text>
</comment>
<name>A0A6L2PCL2_COPFO</name>
<dbReference type="PANTHER" id="PTHR46060">
    <property type="entry name" value="MARINER MOS1 TRANSPOSASE-LIKE PROTEIN"/>
    <property type="match status" value="1"/>
</dbReference>
<protein>
    <recommendedName>
        <fullName evidence="3">Mos1 transposase HTH domain-containing protein</fullName>
    </recommendedName>
</protein>
<evidence type="ECO:0008006" key="3">
    <source>
        <dbReference type="Google" id="ProtNLM"/>
    </source>
</evidence>
<dbReference type="InterPro" id="IPR052709">
    <property type="entry name" value="Transposase-MT_Hybrid"/>
</dbReference>
<dbReference type="InParanoid" id="A0A6L2PCL2"/>